<name>C0FVP5_9FIRM</name>
<reference evidence="1 2" key="1">
    <citation type="submission" date="2009-02" db="EMBL/GenBank/DDBJ databases">
        <authorList>
            <person name="Fulton L."/>
            <person name="Clifton S."/>
            <person name="Fulton B."/>
            <person name="Xu J."/>
            <person name="Minx P."/>
            <person name="Pepin K.H."/>
            <person name="Johnson M."/>
            <person name="Bhonagiri V."/>
            <person name="Nash W.E."/>
            <person name="Mardis E.R."/>
            <person name="Wilson R.K."/>
        </authorList>
    </citation>
    <scope>NUCLEOTIDE SEQUENCE [LARGE SCALE GENOMIC DNA]</scope>
    <source>
        <strain evidence="1 2">DSM 16841</strain>
    </source>
</reference>
<accession>C0FVP5</accession>
<comment type="caution">
    <text evidence="1">The sequence shown here is derived from an EMBL/GenBank/DDBJ whole genome shotgun (WGS) entry which is preliminary data.</text>
</comment>
<dbReference type="EMBL" id="ACFY01000104">
    <property type="protein sequence ID" value="EEG93432.1"/>
    <property type="molecule type" value="Genomic_DNA"/>
</dbReference>
<gene>
    <name evidence="1" type="ORF">ROSEINA2194_02819</name>
</gene>
<proteinExistence type="predicted"/>
<organism evidence="1 2">
    <name type="scientific">Roseburia inulinivorans DSM 16841</name>
    <dbReference type="NCBI Taxonomy" id="622312"/>
    <lineage>
        <taxon>Bacteria</taxon>
        <taxon>Bacillati</taxon>
        <taxon>Bacillota</taxon>
        <taxon>Clostridia</taxon>
        <taxon>Lachnospirales</taxon>
        <taxon>Lachnospiraceae</taxon>
        <taxon>Roseburia</taxon>
    </lineage>
</organism>
<sequence length="48" mass="5375">MKKYINANKITNQRIIPPIPAADDAPDDAKIDNIFLPPKNLLLSNIVF</sequence>
<evidence type="ECO:0000313" key="1">
    <source>
        <dbReference type="EMBL" id="EEG93432.1"/>
    </source>
</evidence>
<protein>
    <submittedName>
        <fullName evidence="1">Uncharacterized protein</fullName>
    </submittedName>
</protein>
<evidence type="ECO:0000313" key="2">
    <source>
        <dbReference type="Proteomes" id="UP000003561"/>
    </source>
</evidence>
<dbReference type="Proteomes" id="UP000003561">
    <property type="component" value="Unassembled WGS sequence"/>
</dbReference>
<reference evidence="1 2" key="2">
    <citation type="submission" date="2009-03" db="EMBL/GenBank/DDBJ databases">
        <title>Draft genome sequence of Roseburia inulinivorans (DSM 16841).</title>
        <authorList>
            <person name="Sudarsanam P."/>
            <person name="Ley R."/>
            <person name="Guruge J."/>
            <person name="Turnbaugh P.J."/>
            <person name="Mahowald M."/>
            <person name="Liep D."/>
            <person name="Gordon J."/>
        </authorList>
    </citation>
    <scope>NUCLEOTIDE SEQUENCE [LARGE SCALE GENOMIC DNA]</scope>
    <source>
        <strain evidence="1 2">DSM 16841</strain>
    </source>
</reference>
<dbReference type="AlphaFoldDB" id="C0FVP5"/>